<name>A0A1C6I2V8_9FIRM</name>
<evidence type="ECO:0008006" key="2">
    <source>
        <dbReference type="Google" id="ProtNLM"/>
    </source>
</evidence>
<evidence type="ECO:0000313" key="1">
    <source>
        <dbReference type="EMBL" id="SCJ64346.1"/>
    </source>
</evidence>
<reference evidence="1" key="1">
    <citation type="submission" date="2015-09" db="EMBL/GenBank/DDBJ databases">
        <authorList>
            <consortium name="Pathogen Informatics"/>
        </authorList>
    </citation>
    <scope>NUCLEOTIDE SEQUENCE</scope>
    <source>
        <strain evidence="1">2789STDY5834896</strain>
    </source>
</reference>
<dbReference type="AlphaFoldDB" id="A0A1C6I2V8"/>
<gene>
    <name evidence="1" type="ORF">SAMEA3545359_01215</name>
</gene>
<dbReference type="PROSITE" id="PS51257">
    <property type="entry name" value="PROKAR_LIPOPROTEIN"/>
    <property type="match status" value="1"/>
</dbReference>
<proteinExistence type="predicted"/>
<dbReference type="SUPFAM" id="SSF63829">
    <property type="entry name" value="Calcium-dependent phosphotriesterase"/>
    <property type="match status" value="1"/>
</dbReference>
<protein>
    <recommendedName>
        <fullName evidence="2">DUF5050 domain-containing protein</fullName>
    </recommendedName>
</protein>
<organism evidence="1">
    <name type="scientific">uncultured Anaerotruncus sp</name>
    <dbReference type="NCBI Taxonomy" id="905011"/>
    <lineage>
        <taxon>Bacteria</taxon>
        <taxon>Bacillati</taxon>
        <taxon>Bacillota</taxon>
        <taxon>Clostridia</taxon>
        <taxon>Eubacteriales</taxon>
        <taxon>Oscillospiraceae</taxon>
        <taxon>Anaerotruncus</taxon>
        <taxon>environmental samples</taxon>
    </lineage>
</organism>
<accession>A0A1C6I2V8</accession>
<sequence length="366" mass="42177">MNKLGHIVLICLFSFTLLISCGHTRSGDKVTPPSSPSSTSSQKILTKLSDIQYSNAKYTNRRVYSKDGYLYVCSLNNIYQVDPEGTIEKIVSIDESTFLRSLQGYDNHLFFNSSNLIHNPNPTAETTQRHFWHYNISTQQLEKIDLPYIVSFQTVNDNLYTNQMLEDMSSIDQIFSLPSMAVKNENEWPFYENYLYGSRVINYDEGIVVSEYQSEDSDYESPLNIGVGFIEGDGHRDITVSIPQKSTVENDWLATDKGIYFHRNGIFFFNAYNSDKPIELGRPANSDIYTIKSYDENWLYITCEKSNCIRMNLETHEFQELPFSMSNDELSVIDTADGWVYCFDLTKLTSYRFQADEPNNVEVFPN</sequence>
<dbReference type="EMBL" id="FMHG01000001">
    <property type="protein sequence ID" value="SCJ64346.1"/>
    <property type="molecule type" value="Genomic_DNA"/>
</dbReference>